<feature type="compositionally biased region" description="Basic residues" evidence="6">
    <location>
        <begin position="435"/>
        <end position="444"/>
    </location>
</feature>
<comment type="subcellular location">
    <subcellularLocation>
        <location evidence="1">Membrane</location>
    </subcellularLocation>
</comment>
<evidence type="ECO:0000256" key="5">
    <source>
        <dbReference type="ARBA" id="ARBA00023136"/>
    </source>
</evidence>
<evidence type="ECO:0000313" key="9">
    <source>
        <dbReference type="RefSeq" id="XP_006815483.1"/>
    </source>
</evidence>
<dbReference type="PROSITE" id="PS51779">
    <property type="entry name" value="POTRA"/>
    <property type="match status" value="1"/>
</dbReference>
<dbReference type="InterPro" id="IPR018611">
    <property type="entry name" value="Ufl1"/>
</dbReference>
<evidence type="ECO:0000313" key="8">
    <source>
        <dbReference type="Proteomes" id="UP000694865"/>
    </source>
</evidence>
<feature type="compositionally biased region" description="Basic and acidic residues" evidence="6">
    <location>
        <begin position="383"/>
        <end position="410"/>
    </location>
</feature>
<reference evidence="9" key="1">
    <citation type="submission" date="2025-08" db="UniProtKB">
        <authorList>
            <consortium name="RefSeq"/>
        </authorList>
    </citation>
    <scope>IDENTIFICATION</scope>
    <source>
        <tissue evidence="9">Testes</tissue>
    </source>
</reference>
<dbReference type="InterPro" id="IPR056580">
    <property type="entry name" value="Ufl1_dom"/>
</dbReference>
<evidence type="ECO:0000256" key="1">
    <source>
        <dbReference type="ARBA" id="ARBA00004370"/>
    </source>
</evidence>
<evidence type="ECO:0000256" key="6">
    <source>
        <dbReference type="SAM" id="MobiDB-lite"/>
    </source>
</evidence>
<evidence type="ECO:0000256" key="4">
    <source>
        <dbReference type="ARBA" id="ARBA00022786"/>
    </source>
</evidence>
<dbReference type="PANTHER" id="PTHR31057:SF0">
    <property type="entry name" value="E3 UFM1-PROTEIN LIGASE 1"/>
    <property type="match status" value="1"/>
</dbReference>
<keyword evidence="3" id="KW-0808">Transferase</keyword>
<comment type="similarity">
    <text evidence="2">Belongs to the UFL1 family.</text>
</comment>
<keyword evidence="4" id="KW-0833">Ubl conjugation pathway</keyword>
<organism evidence="8 9">
    <name type="scientific">Saccoglossus kowalevskii</name>
    <name type="common">Acorn worm</name>
    <dbReference type="NCBI Taxonomy" id="10224"/>
    <lineage>
        <taxon>Eukaryota</taxon>
        <taxon>Metazoa</taxon>
        <taxon>Hemichordata</taxon>
        <taxon>Enteropneusta</taxon>
        <taxon>Harrimaniidae</taxon>
        <taxon>Saccoglossus</taxon>
    </lineage>
</organism>
<dbReference type="PANTHER" id="PTHR31057">
    <property type="entry name" value="E3 UFM1-PROTEIN LIGASE 1"/>
    <property type="match status" value="1"/>
</dbReference>
<dbReference type="Proteomes" id="UP000694865">
    <property type="component" value="Unplaced"/>
</dbReference>
<protein>
    <submittedName>
        <fullName evidence="9">E3 UFM1-protein ligase 1-like</fullName>
    </submittedName>
</protein>
<dbReference type="RefSeq" id="XP_006815483.1">
    <property type="nucleotide sequence ID" value="XM_006815420.1"/>
</dbReference>
<evidence type="ECO:0000256" key="2">
    <source>
        <dbReference type="ARBA" id="ARBA00010789"/>
    </source>
</evidence>
<gene>
    <name evidence="9" type="primary">LOC100372017</name>
</gene>
<sequence length="788" mass="89622">MSTEDWNEVKRLAADFQRAQLSSAAQRLSERNCIEIVNKLIEDKSLEVIHTNDGKEYLTHAQLMREIRDELIVHCGRINLVELQQIINVDFSHIEAKTNDIVKSDKNLNLILGKLIDSEYLDLIADEINDKLQESGQVSIAELTKHYDLPGDFIIEVIEQRLGTIIKGQMDQYDRDIIFTESYVARQTAIIRGVFSAITRPTPVISLLNQYKFHEKLFYNVIEKLVEQGRLKGSVVGGKQDKSSYVPDIYAKTQNNWVDSFYQQNGYLEYDTLARLGIQDGKSYLKRRYKSQDVLYLHTVCVGRSIQDQMDASIDEALNTNTWVDISPLLPSPFTDTDANQLLNKIMKDKPNARVFCDSIVASQSFLTKCKSPFENLMKKKAEKDAKNAPAMLKEEKAVASGSGKKDKRDERRKRATGGAGSTHSGVGGNAREVKIKKAKKGRGGRFVDAEDEEDMDDFTQGSRDRPQELKFMSQEEIEDVLSENLTDCSDNFISEIASELVRPLTKSYQEVARSIFMQTTGTSDSVDRRKTHSELQDRINGLWTNIKLFEKGIKIVSGKEDLQGQLYRYILKTLCSDISNLLFEALANDNMLRVEDSSTLTPELRAKLLNKFPANIQSKMTKLHNSLTEKNLDDFNSHFDDACSLCDVMLKKSDKKKDRQLIFNHRQALAEQIRNEEEPAMLLHLCSVMLFQTYTNCMIHVPGRCVPQLIAFLADEIPSEHHEQLLKFQGLVQKRLGTDRAEKLDDCSEKSDVEINSDTEVVAEMSSFVTVIREIALSKKHVPNKED</sequence>
<keyword evidence="5" id="KW-0472">Membrane</keyword>
<dbReference type="Pfam" id="PF23659">
    <property type="entry name" value="UFL1"/>
    <property type="match status" value="1"/>
</dbReference>
<dbReference type="Pfam" id="PF25870">
    <property type="entry name" value="WHD_UFL1_5th"/>
    <property type="match status" value="1"/>
</dbReference>
<proteinExistence type="inferred from homology"/>
<dbReference type="GeneID" id="100372017"/>
<feature type="region of interest" description="Disordered" evidence="6">
    <location>
        <begin position="383"/>
        <end position="468"/>
    </location>
</feature>
<feature type="domain" description="POTRA" evidence="7">
    <location>
        <begin position="89"/>
        <end position="160"/>
    </location>
</feature>
<evidence type="ECO:0000259" key="7">
    <source>
        <dbReference type="PROSITE" id="PS51779"/>
    </source>
</evidence>
<dbReference type="Pfam" id="PF09743">
    <property type="entry name" value="E3_UFM1_ligase"/>
    <property type="match status" value="1"/>
</dbReference>
<dbReference type="InterPro" id="IPR034746">
    <property type="entry name" value="POTRA"/>
</dbReference>
<evidence type="ECO:0000256" key="3">
    <source>
        <dbReference type="ARBA" id="ARBA00022679"/>
    </source>
</evidence>
<keyword evidence="8" id="KW-1185">Reference proteome</keyword>
<dbReference type="InterPro" id="IPR056579">
    <property type="entry name" value="Ufl1_N"/>
</dbReference>
<accession>A0ABM0M642</accession>
<dbReference type="Pfam" id="PF25041">
    <property type="entry name" value="UFL1_C"/>
    <property type="match status" value="1"/>
</dbReference>
<dbReference type="InterPro" id="IPR056761">
    <property type="entry name" value="Ufl1-like_C"/>
</dbReference>
<name>A0ABM0M642_SACKO</name>
<feature type="compositionally biased region" description="Gly residues" evidence="6">
    <location>
        <begin position="418"/>
        <end position="429"/>
    </location>
</feature>